<dbReference type="Pfam" id="PF00905">
    <property type="entry name" value="Transpeptidase"/>
    <property type="match status" value="1"/>
</dbReference>
<reference evidence="10 11" key="1">
    <citation type="submission" date="2016-09" db="EMBL/GenBank/DDBJ databases">
        <title>Draft genome sequence for the type strain of Vulcanibacillus modesticaldus BR, a strictly anaerobic, moderately thermophilic, and nitrate-reducing bacterium from deep sea-hydrothermal vents of the Mid-Atlantic Ridge.</title>
        <authorList>
            <person name="Abin C.A."/>
            <person name="Hollibaugh J.T."/>
        </authorList>
    </citation>
    <scope>NUCLEOTIDE SEQUENCE [LARGE SCALE GENOMIC DNA]</scope>
    <source>
        <strain evidence="10 11">BR</strain>
    </source>
</reference>
<dbReference type="GO" id="GO:0005886">
    <property type="term" value="C:plasma membrane"/>
    <property type="evidence" value="ECO:0007669"/>
    <property type="project" value="TreeGrafter"/>
</dbReference>
<comment type="catalytic activity">
    <reaction evidence="6">
        <text>Preferential cleavage: (Ac)2-L-Lys-D-Ala-|-D-Ala. Also transpeptidation of peptidyl-alanyl moieties that are N-acyl substituents of D-alanine.</text>
        <dbReference type="EC" id="3.4.16.4"/>
    </reaction>
</comment>
<dbReference type="InterPro" id="IPR001460">
    <property type="entry name" value="PCN-bd_Tpept"/>
</dbReference>
<evidence type="ECO:0000256" key="2">
    <source>
        <dbReference type="ARBA" id="ARBA00004752"/>
    </source>
</evidence>
<comment type="subcellular location">
    <subcellularLocation>
        <location evidence="1">Membrane</location>
    </subcellularLocation>
</comment>
<evidence type="ECO:0000256" key="3">
    <source>
        <dbReference type="ARBA" id="ARBA00007171"/>
    </source>
</evidence>
<dbReference type="Pfam" id="PF03717">
    <property type="entry name" value="PBP_dimer"/>
    <property type="match status" value="1"/>
</dbReference>
<comment type="pathway">
    <text evidence="2">Cell wall biogenesis; peptidoglycan biosynthesis.</text>
</comment>
<dbReference type="GO" id="GO:0071555">
    <property type="term" value="P:cell wall organization"/>
    <property type="evidence" value="ECO:0007669"/>
    <property type="project" value="TreeGrafter"/>
</dbReference>
<organism evidence="10 11">
    <name type="scientific">Vulcanibacillus modesticaldus</name>
    <dbReference type="NCBI Taxonomy" id="337097"/>
    <lineage>
        <taxon>Bacteria</taxon>
        <taxon>Bacillati</taxon>
        <taxon>Bacillota</taxon>
        <taxon>Bacilli</taxon>
        <taxon>Bacillales</taxon>
        <taxon>Bacillaceae</taxon>
        <taxon>Vulcanibacillus</taxon>
    </lineage>
</organism>
<feature type="domain" description="Penicillin-binding protein dimerisation" evidence="9">
    <location>
        <begin position="63"/>
        <end position="233"/>
    </location>
</feature>
<dbReference type="InterPro" id="IPR005311">
    <property type="entry name" value="PBP_dimer"/>
</dbReference>
<dbReference type="RefSeq" id="WP_069657243.1">
    <property type="nucleotide sequence ID" value="NZ_MIJF01000046.1"/>
</dbReference>
<evidence type="ECO:0000259" key="9">
    <source>
        <dbReference type="Pfam" id="PF03717"/>
    </source>
</evidence>
<sequence>MAPLTKNKRRAFHILLLLSMLFLVLVYRLFVIQIKDVRDFSTNHINLLERSVNQRKQEFILSSGRGNIYDHKYRSLINQEEIKTVVVFPFSKDNINLGKIKELASIINIDYQKLLNQVQELSKPSYITKNGKPIKITKKQQIMIERLQIPGIISASYTINDYNNVLAKHVIGYLGQAPNEIRNSYHDYLERGILKWNSLIGRSGLQLTFQEILIGVGESKIAYFVDNRGRPLNGLAYKYQTNEDEYYPLSLVTTLDKDIQAFAERQLVKNRIREGSVVILDVNNADILAMASLPDFDLLNVDPNSPDWNNKAVQVIEPGSIFKTLIAIAALEERVVNPEDKFYCASQYSVYGFSCYKDHEEMTFEEGYAKSCNVVFAEIAEGLGPGKIEEYAKKLGLVGTIGWTGEFFKEDSFAQIGDEEANRVFHSKTNKSDIGSVIRTAIGQQDVRVSPLAAANLVVTVLNDGFVYQPRLIEKVIYKNGMEYYNFKVHKSDTRIGNRETYREIRKMMEKVVEEGTGRLLKRAKWKLAGKSGTAETKNNLVNQWFIGYGPVGSPKYAVAVMVKDVATSEPLAKRVFMGIMDDLALWEQKEFNQIK</sequence>
<dbReference type="SUPFAM" id="SSF56601">
    <property type="entry name" value="beta-lactamase/transpeptidase-like"/>
    <property type="match status" value="1"/>
</dbReference>
<dbReference type="EMBL" id="MIJF01000046">
    <property type="protein sequence ID" value="OEF98907.1"/>
    <property type="molecule type" value="Genomic_DNA"/>
</dbReference>
<dbReference type="EC" id="3.4.16.4" evidence="4"/>
<evidence type="ECO:0000259" key="8">
    <source>
        <dbReference type="Pfam" id="PF00905"/>
    </source>
</evidence>
<evidence type="ECO:0000313" key="10">
    <source>
        <dbReference type="EMBL" id="OEF98907.1"/>
    </source>
</evidence>
<protein>
    <recommendedName>
        <fullName evidence="4">serine-type D-Ala-D-Ala carboxypeptidase</fullName>
        <ecNumber evidence="4">3.4.16.4</ecNumber>
    </recommendedName>
</protein>
<dbReference type="GO" id="GO:0008658">
    <property type="term" value="F:penicillin binding"/>
    <property type="evidence" value="ECO:0007669"/>
    <property type="project" value="InterPro"/>
</dbReference>
<evidence type="ECO:0000256" key="6">
    <source>
        <dbReference type="ARBA" id="ARBA00034000"/>
    </source>
</evidence>
<evidence type="ECO:0000256" key="4">
    <source>
        <dbReference type="ARBA" id="ARBA00012448"/>
    </source>
</evidence>
<dbReference type="GO" id="GO:0009002">
    <property type="term" value="F:serine-type D-Ala-D-Ala carboxypeptidase activity"/>
    <property type="evidence" value="ECO:0007669"/>
    <property type="project" value="UniProtKB-EC"/>
</dbReference>
<evidence type="ECO:0000256" key="1">
    <source>
        <dbReference type="ARBA" id="ARBA00004370"/>
    </source>
</evidence>
<evidence type="ECO:0000313" key="11">
    <source>
        <dbReference type="Proteomes" id="UP000243739"/>
    </source>
</evidence>
<dbReference type="STRING" id="337097.BHF71_02985"/>
<evidence type="ECO:0000256" key="7">
    <source>
        <dbReference type="SAM" id="Phobius"/>
    </source>
</evidence>
<feature type="domain" description="Penicillin-binding protein transpeptidase" evidence="8">
    <location>
        <begin position="275"/>
        <end position="581"/>
    </location>
</feature>
<comment type="caution">
    <text evidence="10">The sequence shown here is derived from an EMBL/GenBank/DDBJ whole genome shotgun (WGS) entry which is preliminary data.</text>
</comment>
<name>A0A1D2YTA1_9BACI</name>
<feature type="transmembrane region" description="Helical" evidence="7">
    <location>
        <begin position="12"/>
        <end position="30"/>
    </location>
</feature>
<comment type="similarity">
    <text evidence="3">Belongs to the transpeptidase family.</text>
</comment>
<dbReference type="Proteomes" id="UP000243739">
    <property type="component" value="Unassembled WGS sequence"/>
</dbReference>
<dbReference type="UniPathway" id="UPA00219"/>
<dbReference type="SUPFAM" id="SSF56519">
    <property type="entry name" value="Penicillin binding protein dimerisation domain"/>
    <property type="match status" value="1"/>
</dbReference>
<dbReference type="Gene3D" id="3.90.1310.10">
    <property type="entry name" value="Penicillin-binding protein 2a (Domain 2)"/>
    <property type="match status" value="1"/>
</dbReference>
<dbReference type="GO" id="GO:0009252">
    <property type="term" value="P:peptidoglycan biosynthetic process"/>
    <property type="evidence" value="ECO:0007669"/>
    <property type="project" value="UniProtKB-UniPathway"/>
</dbReference>
<dbReference type="GO" id="GO:0071972">
    <property type="term" value="F:peptidoglycan L,D-transpeptidase activity"/>
    <property type="evidence" value="ECO:0007669"/>
    <property type="project" value="TreeGrafter"/>
</dbReference>
<dbReference type="PANTHER" id="PTHR30627:SF24">
    <property type="entry name" value="PENICILLIN-BINDING PROTEIN 4B"/>
    <property type="match status" value="1"/>
</dbReference>
<evidence type="ECO:0000256" key="5">
    <source>
        <dbReference type="ARBA" id="ARBA00023136"/>
    </source>
</evidence>
<dbReference type="InterPro" id="IPR036138">
    <property type="entry name" value="PBP_dimer_sf"/>
</dbReference>
<keyword evidence="7" id="KW-0812">Transmembrane</keyword>
<dbReference type="AlphaFoldDB" id="A0A1D2YTA1"/>
<gene>
    <name evidence="10" type="ORF">BHF71_02985</name>
</gene>
<keyword evidence="11" id="KW-1185">Reference proteome</keyword>
<keyword evidence="5 7" id="KW-0472">Membrane</keyword>
<accession>A0A1D2YTA1</accession>
<keyword evidence="7" id="KW-1133">Transmembrane helix</keyword>
<dbReference type="InterPro" id="IPR050515">
    <property type="entry name" value="Beta-lactam/transpept"/>
</dbReference>
<proteinExistence type="inferred from homology"/>
<dbReference type="InterPro" id="IPR012338">
    <property type="entry name" value="Beta-lactam/transpept-like"/>
</dbReference>
<dbReference type="Gene3D" id="3.40.710.10">
    <property type="entry name" value="DD-peptidase/beta-lactamase superfamily"/>
    <property type="match status" value="1"/>
</dbReference>
<dbReference type="PANTHER" id="PTHR30627">
    <property type="entry name" value="PEPTIDOGLYCAN D,D-TRANSPEPTIDASE"/>
    <property type="match status" value="1"/>
</dbReference>
<dbReference type="OrthoDB" id="2985542at2"/>